<reference evidence="2" key="1">
    <citation type="submission" date="2022-11" db="UniProtKB">
        <authorList>
            <consortium name="WormBaseParasite"/>
        </authorList>
    </citation>
    <scope>IDENTIFICATION</scope>
</reference>
<accession>A0A914MUD9</accession>
<proteinExistence type="predicted"/>
<dbReference type="AlphaFoldDB" id="A0A914MUD9"/>
<evidence type="ECO:0000313" key="2">
    <source>
        <dbReference type="WBParaSite" id="Minc3s02733g31391"/>
    </source>
</evidence>
<dbReference type="WBParaSite" id="Minc3s02733g31391">
    <property type="protein sequence ID" value="Minc3s02733g31391"/>
    <property type="gene ID" value="Minc3s02733g31391"/>
</dbReference>
<evidence type="ECO:0000313" key="1">
    <source>
        <dbReference type="Proteomes" id="UP000887563"/>
    </source>
</evidence>
<organism evidence="1 2">
    <name type="scientific">Meloidogyne incognita</name>
    <name type="common">Southern root-knot nematode worm</name>
    <name type="synonym">Oxyuris incognita</name>
    <dbReference type="NCBI Taxonomy" id="6306"/>
    <lineage>
        <taxon>Eukaryota</taxon>
        <taxon>Metazoa</taxon>
        <taxon>Ecdysozoa</taxon>
        <taxon>Nematoda</taxon>
        <taxon>Chromadorea</taxon>
        <taxon>Rhabditida</taxon>
        <taxon>Tylenchina</taxon>
        <taxon>Tylenchomorpha</taxon>
        <taxon>Tylenchoidea</taxon>
        <taxon>Meloidogynidae</taxon>
        <taxon>Meloidogyninae</taxon>
        <taxon>Meloidogyne</taxon>
        <taxon>Meloidogyne incognita group</taxon>
    </lineage>
</organism>
<name>A0A914MUD9_MELIC</name>
<dbReference type="Proteomes" id="UP000887563">
    <property type="component" value="Unplaced"/>
</dbReference>
<protein>
    <submittedName>
        <fullName evidence="2">Uncharacterized protein</fullName>
    </submittedName>
</protein>
<keyword evidence="1" id="KW-1185">Reference proteome</keyword>
<sequence length="97" mass="11244">MGKSPMLASAKYGQKPHVSFGEIWATVQRLNSNALVYMPIEWWQSSCQTRRHTSNVPLVRCIDLLVLNALRECPEALKIFKRRVNCCWKTVYLMSML</sequence>